<reference evidence="3 4" key="1">
    <citation type="submission" date="2023-01" db="EMBL/GenBank/DDBJ databases">
        <title>Novel species of the genus Asticcacaulis isolated from rivers.</title>
        <authorList>
            <person name="Lu H."/>
        </authorList>
    </citation>
    <scope>NUCLEOTIDE SEQUENCE [LARGE SCALE GENOMIC DNA]</scope>
    <source>
        <strain evidence="3 4">BYS171W</strain>
    </source>
</reference>
<keyword evidence="1" id="KW-1133">Transmembrane helix</keyword>
<name>A0ABT5HVX1_9CAUL</name>
<evidence type="ECO:0000313" key="3">
    <source>
        <dbReference type="EMBL" id="MDC7684208.1"/>
    </source>
</evidence>
<dbReference type="Gene3D" id="2.40.50.1020">
    <property type="entry name" value="LytTr DNA-binding domain"/>
    <property type="match status" value="1"/>
</dbReference>
<organism evidence="3 4">
    <name type="scientific">Asticcacaulis aquaticus</name>
    <dbReference type="NCBI Taxonomy" id="2984212"/>
    <lineage>
        <taxon>Bacteria</taxon>
        <taxon>Pseudomonadati</taxon>
        <taxon>Pseudomonadota</taxon>
        <taxon>Alphaproteobacteria</taxon>
        <taxon>Caulobacterales</taxon>
        <taxon>Caulobacteraceae</taxon>
        <taxon>Asticcacaulis</taxon>
    </lineage>
</organism>
<dbReference type="PROSITE" id="PS50930">
    <property type="entry name" value="HTH_LYTTR"/>
    <property type="match status" value="1"/>
</dbReference>
<dbReference type="PIRSF" id="PIRSF031767">
    <property type="entry name" value="MHYE_LytTR"/>
    <property type="match status" value="1"/>
</dbReference>
<dbReference type="EMBL" id="JAQQKX010000010">
    <property type="protein sequence ID" value="MDC7684208.1"/>
    <property type="molecule type" value="Genomic_DNA"/>
</dbReference>
<dbReference type="InterPro" id="IPR046947">
    <property type="entry name" value="LytR-like"/>
</dbReference>
<comment type="caution">
    <text evidence="3">The sequence shown here is derived from an EMBL/GenBank/DDBJ whole genome shotgun (WGS) entry which is preliminary data.</text>
</comment>
<dbReference type="PANTHER" id="PTHR37299">
    <property type="entry name" value="TRANSCRIPTIONAL REGULATOR-RELATED"/>
    <property type="match status" value="1"/>
</dbReference>
<dbReference type="GO" id="GO:0003677">
    <property type="term" value="F:DNA binding"/>
    <property type="evidence" value="ECO:0007669"/>
    <property type="project" value="UniProtKB-KW"/>
</dbReference>
<dbReference type="Pfam" id="PF04397">
    <property type="entry name" value="LytTR"/>
    <property type="match status" value="1"/>
</dbReference>
<feature type="domain" description="HTH LytTR-type" evidence="2">
    <location>
        <begin position="161"/>
        <end position="264"/>
    </location>
</feature>
<keyword evidence="1" id="KW-0472">Membrane</keyword>
<proteinExistence type="predicted"/>
<dbReference type="RefSeq" id="WP_272748663.1">
    <property type="nucleotide sequence ID" value="NZ_JAQQKX010000010.1"/>
</dbReference>
<accession>A0ABT5HVX1</accession>
<dbReference type="SMART" id="SM00850">
    <property type="entry name" value="LytTR"/>
    <property type="match status" value="1"/>
</dbReference>
<sequence>MKLPKWWPLALTGLIYAETVGFAATAARDLSGGTMSWMSAILWQGLNYGTWLPFAALVLWLARRLGLSVRFLAALYPAIGLYTLLHAAISLGLSYIFNDSSTTWRGWLYRLPIDVLIATAIAASIAALRGYRLAIVERDRAVALQAALDRAQTEPATEHRLWVSTGRRKTAVDLSEVEWFAAAGNYVVVNWAGREGLMRETLSALSERLDPTVFVRAHRASIVNLGKVRSTAILDDSWVLTLDSGAELAVSRTCRDAVLARLGHKKPA</sequence>
<dbReference type="InterPro" id="IPR012379">
    <property type="entry name" value="LytTR_MHYE"/>
</dbReference>
<dbReference type="Proteomes" id="UP001214854">
    <property type="component" value="Unassembled WGS sequence"/>
</dbReference>
<keyword evidence="4" id="KW-1185">Reference proteome</keyword>
<keyword evidence="3" id="KW-0238">DNA-binding</keyword>
<keyword evidence="1" id="KW-0812">Transmembrane</keyword>
<evidence type="ECO:0000313" key="4">
    <source>
        <dbReference type="Proteomes" id="UP001214854"/>
    </source>
</evidence>
<dbReference type="PANTHER" id="PTHR37299:SF1">
    <property type="entry name" value="STAGE 0 SPORULATION PROTEIN A HOMOLOG"/>
    <property type="match status" value="1"/>
</dbReference>
<feature type="transmembrane region" description="Helical" evidence="1">
    <location>
        <begin position="109"/>
        <end position="128"/>
    </location>
</feature>
<gene>
    <name evidence="3" type="ORF">PQU92_13030</name>
</gene>
<evidence type="ECO:0000256" key="1">
    <source>
        <dbReference type="SAM" id="Phobius"/>
    </source>
</evidence>
<evidence type="ECO:0000259" key="2">
    <source>
        <dbReference type="PROSITE" id="PS50930"/>
    </source>
</evidence>
<dbReference type="InterPro" id="IPR007492">
    <property type="entry name" value="LytTR_DNA-bd_dom"/>
</dbReference>
<feature type="transmembrane region" description="Helical" evidence="1">
    <location>
        <begin position="39"/>
        <end position="62"/>
    </location>
</feature>
<protein>
    <submittedName>
        <fullName evidence="3">LytTR family DNA-binding domain-containing protein</fullName>
    </submittedName>
</protein>
<feature type="transmembrane region" description="Helical" evidence="1">
    <location>
        <begin position="74"/>
        <end position="97"/>
    </location>
</feature>